<dbReference type="OrthoDB" id="6246757at2759"/>
<evidence type="ECO:0000313" key="3">
    <source>
        <dbReference type="Proteomes" id="UP000282613"/>
    </source>
</evidence>
<proteinExistence type="predicted"/>
<dbReference type="AlphaFoldDB" id="A0A0R3W2A5"/>
<reference evidence="4" key="1">
    <citation type="submission" date="2017-02" db="UniProtKB">
        <authorList>
            <consortium name="WormBaseParasite"/>
        </authorList>
    </citation>
    <scope>IDENTIFICATION</scope>
</reference>
<organism evidence="4">
    <name type="scientific">Taenia asiatica</name>
    <name type="common">Asian tapeworm</name>
    <dbReference type="NCBI Taxonomy" id="60517"/>
    <lineage>
        <taxon>Eukaryota</taxon>
        <taxon>Metazoa</taxon>
        <taxon>Spiralia</taxon>
        <taxon>Lophotrochozoa</taxon>
        <taxon>Platyhelminthes</taxon>
        <taxon>Cestoda</taxon>
        <taxon>Eucestoda</taxon>
        <taxon>Cyclophyllidea</taxon>
        <taxon>Taeniidae</taxon>
        <taxon>Taenia</taxon>
    </lineage>
</organism>
<sequence length="234" mass="25329">MCPSECGSVPPLTNSLLIEYLARITIDHPYVGLMGGHLNLHWKEGSNDGSPASGSRPRNMGVTVLPLPFLSTKSSLQESYLTNVSLYSSSSHRCNAQFNANACCNPSKAGALDVGDDYVLNRLSTQVEVEHLRNKVNSVFRRSSRSLSAPCSISGFTSRDPPRAAAPSTTRDTVDGDQEVLSPPLDSTLNATTSGPMPNARSSFATDKNPYHNSDCMTRRISRLEHNIIAPMSF</sequence>
<evidence type="ECO:0000313" key="2">
    <source>
        <dbReference type="EMBL" id="VDK32585.1"/>
    </source>
</evidence>
<feature type="compositionally biased region" description="Polar residues" evidence="1">
    <location>
        <begin position="148"/>
        <end position="157"/>
    </location>
</feature>
<accession>A0A0R3W2A5</accession>
<reference evidence="2 3" key="2">
    <citation type="submission" date="2018-11" db="EMBL/GenBank/DDBJ databases">
        <authorList>
            <consortium name="Pathogen Informatics"/>
        </authorList>
    </citation>
    <scope>NUCLEOTIDE SEQUENCE [LARGE SCALE GENOMIC DNA]</scope>
</reference>
<evidence type="ECO:0000256" key="1">
    <source>
        <dbReference type="SAM" id="MobiDB-lite"/>
    </source>
</evidence>
<evidence type="ECO:0000313" key="4">
    <source>
        <dbReference type="WBParaSite" id="TASK_0000392701-mRNA-1"/>
    </source>
</evidence>
<dbReference type="WBParaSite" id="TASK_0000392701-mRNA-1">
    <property type="protein sequence ID" value="TASK_0000392701-mRNA-1"/>
    <property type="gene ID" value="TASK_0000392701"/>
</dbReference>
<dbReference type="EMBL" id="UYRS01018319">
    <property type="protein sequence ID" value="VDK32585.1"/>
    <property type="molecule type" value="Genomic_DNA"/>
</dbReference>
<feature type="region of interest" description="Disordered" evidence="1">
    <location>
        <begin position="148"/>
        <end position="214"/>
    </location>
</feature>
<feature type="compositionally biased region" description="Polar residues" evidence="1">
    <location>
        <begin position="185"/>
        <end position="214"/>
    </location>
</feature>
<gene>
    <name evidence="2" type="ORF">TASK_LOCUS3928</name>
</gene>
<dbReference type="Proteomes" id="UP000282613">
    <property type="component" value="Unassembled WGS sequence"/>
</dbReference>
<name>A0A0R3W2A5_TAEAS</name>
<keyword evidence="3" id="KW-1185">Reference proteome</keyword>
<protein>
    <submittedName>
        <fullName evidence="2 4">Uncharacterized protein</fullName>
    </submittedName>
</protein>